<keyword evidence="1" id="KW-1133">Transmembrane helix</keyword>
<dbReference type="PATRIC" id="fig|1195236.3.peg.1704"/>
<dbReference type="AlphaFoldDB" id="S0FQX9"/>
<evidence type="ECO:0008006" key="4">
    <source>
        <dbReference type="Google" id="ProtNLM"/>
    </source>
</evidence>
<organism evidence="2 3">
    <name type="scientific">Ruminiclostridium cellobioparum subsp. termitidis CT1112</name>
    <dbReference type="NCBI Taxonomy" id="1195236"/>
    <lineage>
        <taxon>Bacteria</taxon>
        <taxon>Bacillati</taxon>
        <taxon>Bacillota</taxon>
        <taxon>Clostridia</taxon>
        <taxon>Eubacteriales</taxon>
        <taxon>Oscillospiraceae</taxon>
        <taxon>Ruminiclostridium</taxon>
    </lineage>
</organism>
<reference evidence="2 3" key="1">
    <citation type="journal article" date="2013" name="Genome Announc.">
        <title>Draft Genome Sequence of the Cellulolytic, Mesophilic, Anaerobic Bacterium Clostridium termitidis Strain CT1112 (DSM 5398).</title>
        <authorList>
            <person name="Lal S."/>
            <person name="Ramachandran U."/>
            <person name="Zhang X."/>
            <person name="Munir R."/>
            <person name="Sparling R."/>
            <person name="Levin D.B."/>
        </authorList>
    </citation>
    <scope>NUCLEOTIDE SEQUENCE [LARGE SCALE GENOMIC DNA]</scope>
    <source>
        <strain evidence="2 3">CT1112</strain>
    </source>
</reference>
<gene>
    <name evidence="2" type="ORF">CTER_1386</name>
</gene>
<evidence type="ECO:0000256" key="1">
    <source>
        <dbReference type="SAM" id="Phobius"/>
    </source>
</evidence>
<comment type="caution">
    <text evidence="2">The sequence shown here is derived from an EMBL/GenBank/DDBJ whole genome shotgun (WGS) entry which is preliminary data.</text>
</comment>
<feature type="transmembrane region" description="Helical" evidence="1">
    <location>
        <begin position="43"/>
        <end position="69"/>
    </location>
</feature>
<proteinExistence type="predicted"/>
<accession>S0FQX9</accession>
<keyword evidence="3" id="KW-1185">Reference proteome</keyword>
<dbReference type="eggNOG" id="ENOG502ZBGJ">
    <property type="taxonomic scope" value="Bacteria"/>
</dbReference>
<evidence type="ECO:0000313" key="2">
    <source>
        <dbReference type="EMBL" id="EMS72776.1"/>
    </source>
</evidence>
<dbReference type="STRING" id="1195236.CTER_1386"/>
<protein>
    <recommendedName>
        <fullName evidence="4">DUF4179 domain-containing protein</fullName>
    </recommendedName>
</protein>
<dbReference type="EMBL" id="AORV01000026">
    <property type="protein sequence ID" value="EMS72776.1"/>
    <property type="molecule type" value="Genomic_DNA"/>
</dbReference>
<keyword evidence="1" id="KW-0812">Transmembrane</keyword>
<dbReference type="RefSeq" id="WP_004625041.1">
    <property type="nucleotide sequence ID" value="NZ_AORV01000026.1"/>
</dbReference>
<dbReference type="Proteomes" id="UP000014155">
    <property type="component" value="Unassembled WGS sequence"/>
</dbReference>
<evidence type="ECO:0000313" key="3">
    <source>
        <dbReference type="Proteomes" id="UP000014155"/>
    </source>
</evidence>
<keyword evidence="1" id="KW-0472">Membrane</keyword>
<sequence length="366" mass="39918">MQNMKDLGNAFGKADNGFVDNVYHILADIEKKQVKRPVINKKLCFMAAAIISILLTGVALAATNTWGVLDFLHQRKNGTAVLPQASGIIQTNVPQAAEPMDFASFSVREAAFDGHNFYIIVDVKPASHEYLLMGPDVYPQDPVGNMGPVFSGRTGTIADYAKANGQKMIQTNVGVSGVNGAGLAYLLQQDGTFTYMINGSLIDDADKTDLELKCVVAEFENQDGREVVLQKNIKRSSFNITLENTGIRELASSITPAEYVNCGVRIDNIMLKASELAVYAEISYTVIDEVKFAATGTGLQFEFLDSDGNRLPDGAAVGGGTNTKDGVHYVQESSIGAMEKLPREITVRGYNIWDKNKYETKTFEMR</sequence>
<name>S0FQX9_RUMCE</name>